<dbReference type="SMART" id="SM00354">
    <property type="entry name" value="HTH_LACI"/>
    <property type="match status" value="1"/>
</dbReference>
<organism evidence="7 8">
    <name type="scientific">Streptomyces olivaceiscleroticus</name>
    <dbReference type="NCBI Taxonomy" id="68245"/>
    <lineage>
        <taxon>Bacteria</taxon>
        <taxon>Bacillati</taxon>
        <taxon>Actinomycetota</taxon>
        <taxon>Actinomycetes</taxon>
        <taxon>Kitasatosporales</taxon>
        <taxon>Streptomycetaceae</taxon>
        <taxon>Streptomyces</taxon>
    </lineage>
</organism>
<keyword evidence="8" id="KW-1185">Reference proteome</keyword>
<dbReference type="Proteomes" id="UP001500909">
    <property type="component" value="Unassembled WGS sequence"/>
</dbReference>
<feature type="compositionally biased region" description="Basic and acidic residues" evidence="5">
    <location>
        <begin position="444"/>
        <end position="457"/>
    </location>
</feature>
<keyword evidence="1" id="KW-0678">Repressor</keyword>
<keyword evidence="4" id="KW-0804">Transcription</keyword>
<evidence type="ECO:0000256" key="4">
    <source>
        <dbReference type="ARBA" id="ARBA00023163"/>
    </source>
</evidence>
<proteinExistence type="predicted"/>
<evidence type="ECO:0000256" key="1">
    <source>
        <dbReference type="ARBA" id="ARBA00022491"/>
    </source>
</evidence>
<accession>A0ABP3JQE0</accession>
<dbReference type="Pfam" id="PF00356">
    <property type="entry name" value="LacI"/>
    <property type="match status" value="1"/>
</dbReference>
<dbReference type="InterPro" id="IPR046335">
    <property type="entry name" value="LacI/GalR-like_sensor"/>
</dbReference>
<reference evidence="8" key="1">
    <citation type="journal article" date="2019" name="Int. J. Syst. Evol. Microbiol.">
        <title>The Global Catalogue of Microorganisms (GCM) 10K type strain sequencing project: providing services to taxonomists for standard genome sequencing and annotation.</title>
        <authorList>
            <consortium name="The Broad Institute Genomics Platform"/>
            <consortium name="The Broad Institute Genome Sequencing Center for Infectious Disease"/>
            <person name="Wu L."/>
            <person name="Ma J."/>
        </authorList>
    </citation>
    <scope>NUCLEOTIDE SEQUENCE [LARGE SCALE GENOMIC DNA]</scope>
    <source>
        <strain evidence="8">JCM 4805</strain>
    </source>
</reference>
<feature type="compositionally biased region" description="Low complexity" evidence="5">
    <location>
        <begin position="419"/>
        <end position="438"/>
    </location>
</feature>
<dbReference type="CDD" id="cd06267">
    <property type="entry name" value="PBP1_LacI_sugar_binding-like"/>
    <property type="match status" value="1"/>
</dbReference>
<dbReference type="InterPro" id="IPR028082">
    <property type="entry name" value="Peripla_BP_I"/>
</dbReference>
<dbReference type="PRINTS" id="PR00036">
    <property type="entry name" value="HTHLACI"/>
</dbReference>
<dbReference type="PROSITE" id="PS50932">
    <property type="entry name" value="HTH_LACI_2"/>
    <property type="match status" value="1"/>
</dbReference>
<sequence length="457" mass="47920">MANIKDVAERAGVSVATVSRVLNGHSPVAATRDRVLAAVAELDYRPNNVARALRTARTGALGLIISDLTNPFFTELADAVEDEARSLGYSLVIGNAGESPQQQDDHIRTLVDRRIDGLMVSSAGTGSPVLREVAAAGTPLVLLDRAVDGLDAPCVRADGRGALVDLAAHLAGLGRRRPAIIVAPAGTRTGTDRLQSFREALRPYGIELPDERVGSSPDLQHTGGRRVMRGFLDLPEPPDAVLATDNLMALGAMDELRARGLRVPDDVALVVYDDVPWFAHTDPPLTAIAQPTRELGRAAVHTLLDRIEGRPAESVLLPARLVPRRSCGERNAPAPHRVDAPAPHRADAPAPHRTDASASRRAEAPTHHRTTEELATEEPAAAELAAEEPAPGGASIAEERAPGGAFTAEEPAPGGTSIAEESAPGGASTAEESASAGGTHRTRDKSSDDTHNERGSA</sequence>
<protein>
    <recommendedName>
        <fullName evidence="6">HTH lacI-type domain-containing protein</fullName>
    </recommendedName>
</protein>
<dbReference type="EMBL" id="BAAABY010000014">
    <property type="protein sequence ID" value="GAA0457758.1"/>
    <property type="molecule type" value="Genomic_DNA"/>
</dbReference>
<dbReference type="PANTHER" id="PTHR30146">
    <property type="entry name" value="LACI-RELATED TRANSCRIPTIONAL REPRESSOR"/>
    <property type="match status" value="1"/>
</dbReference>
<feature type="compositionally biased region" description="Low complexity" evidence="5">
    <location>
        <begin position="377"/>
        <end position="396"/>
    </location>
</feature>
<evidence type="ECO:0000256" key="5">
    <source>
        <dbReference type="SAM" id="MobiDB-lite"/>
    </source>
</evidence>
<dbReference type="PROSITE" id="PS00356">
    <property type="entry name" value="HTH_LACI_1"/>
    <property type="match status" value="1"/>
</dbReference>
<dbReference type="CDD" id="cd01392">
    <property type="entry name" value="HTH_LacI"/>
    <property type="match status" value="1"/>
</dbReference>
<evidence type="ECO:0000313" key="8">
    <source>
        <dbReference type="Proteomes" id="UP001500909"/>
    </source>
</evidence>
<dbReference type="Gene3D" id="1.10.260.40">
    <property type="entry name" value="lambda repressor-like DNA-binding domains"/>
    <property type="match status" value="1"/>
</dbReference>
<evidence type="ECO:0000259" key="6">
    <source>
        <dbReference type="PROSITE" id="PS50932"/>
    </source>
</evidence>
<evidence type="ECO:0000313" key="7">
    <source>
        <dbReference type="EMBL" id="GAA0457758.1"/>
    </source>
</evidence>
<evidence type="ECO:0000256" key="3">
    <source>
        <dbReference type="ARBA" id="ARBA00023125"/>
    </source>
</evidence>
<feature type="compositionally biased region" description="Basic and acidic residues" evidence="5">
    <location>
        <begin position="336"/>
        <end position="372"/>
    </location>
</feature>
<dbReference type="InterPro" id="IPR000843">
    <property type="entry name" value="HTH_LacI"/>
</dbReference>
<dbReference type="Gene3D" id="3.40.50.2300">
    <property type="match status" value="2"/>
</dbReference>
<dbReference type="SUPFAM" id="SSF47413">
    <property type="entry name" value="lambda repressor-like DNA-binding domains"/>
    <property type="match status" value="1"/>
</dbReference>
<dbReference type="PANTHER" id="PTHR30146:SF148">
    <property type="entry name" value="HTH-TYPE TRANSCRIPTIONAL REPRESSOR PURR-RELATED"/>
    <property type="match status" value="1"/>
</dbReference>
<gene>
    <name evidence="7" type="ORF">GCM10010361_22230</name>
</gene>
<keyword evidence="3" id="KW-0238">DNA-binding</keyword>
<dbReference type="InterPro" id="IPR010982">
    <property type="entry name" value="Lambda_DNA-bd_dom_sf"/>
</dbReference>
<keyword evidence="2" id="KW-0805">Transcription regulation</keyword>
<evidence type="ECO:0000256" key="2">
    <source>
        <dbReference type="ARBA" id="ARBA00023015"/>
    </source>
</evidence>
<comment type="caution">
    <text evidence="7">The sequence shown here is derived from an EMBL/GenBank/DDBJ whole genome shotgun (WGS) entry which is preliminary data.</text>
</comment>
<feature type="domain" description="HTH lacI-type" evidence="6">
    <location>
        <begin position="2"/>
        <end position="55"/>
    </location>
</feature>
<dbReference type="Pfam" id="PF13377">
    <property type="entry name" value="Peripla_BP_3"/>
    <property type="match status" value="1"/>
</dbReference>
<dbReference type="SUPFAM" id="SSF53822">
    <property type="entry name" value="Periplasmic binding protein-like I"/>
    <property type="match status" value="1"/>
</dbReference>
<name>A0ABP3JQE0_9ACTN</name>
<feature type="region of interest" description="Disordered" evidence="5">
    <location>
        <begin position="326"/>
        <end position="457"/>
    </location>
</feature>